<dbReference type="EMBL" id="MIYU01000016">
    <property type="protein sequence ID" value="OIR15657.1"/>
    <property type="molecule type" value="Genomic_DNA"/>
</dbReference>
<evidence type="ECO:0000313" key="2">
    <source>
        <dbReference type="EMBL" id="OIR15657.1"/>
    </source>
</evidence>
<comment type="caution">
    <text evidence="2">The sequence shown here is derived from an EMBL/GenBank/DDBJ whole genome shotgun (WGS) entry which is preliminary data.</text>
</comment>
<protein>
    <recommendedName>
        <fullName evidence="4">Peptidase M20 dimerisation domain-containing protein</fullName>
    </recommendedName>
</protein>
<evidence type="ECO:0008006" key="4">
    <source>
        <dbReference type="Google" id="ProtNLM"/>
    </source>
</evidence>
<evidence type="ECO:0000256" key="1">
    <source>
        <dbReference type="ARBA" id="ARBA00022833"/>
    </source>
</evidence>
<dbReference type="Gene3D" id="3.40.630.10">
    <property type="entry name" value="Zn peptidases"/>
    <property type="match status" value="2"/>
</dbReference>
<dbReference type="PANTHER" id="PTHR43808:SF8">
    <property type="entry name" value="PEPTIDASE M20 DIMERISATION DOMAIN-CONTAINING PROTEIN"/>
    <property type="match status" value="1"/>
</dbReference>
<keyword evidence="1" id="KW-0862">Zinc</keyword>
<dbReference type="InterPro" id="IPR002933">
    <property type="entry name" value="Peptidase_M20"/>
</dbReference>
<dbReference type="SUPFAM" id="SSF53187">
    <property type="entry name" value="Zn-dependent exopeptidases"/>
    <property type="match status" value="1"/>
</dbReference>
<accession>A0A1J5T463</accession>
<dbReference type="InterPro" id="IPR050072">
    <property type="entry name" value="Peptidase_M20A"/>
</dbReference>
<evidence type="ECO:0000313" key="3">
    <source>
        <dbReference type="Proteomes" id="UP000183815"/>
    </source>
</evidence>
<dbReference type="Pfam" id="PF01546">
    <property type="entry name" value="Peptidase_M20"/>
    <property type="match status" value="1"/>
</dbReference>
<dbReference type="Proteomes" id="UP000183815">
    <property type="component" value="Unassembled WGS sequence"/>
</dbReference>
<reference evidence="2 3" key="1">
    <citation type="submission" date="2016-08" db="EMBL/GenBank/DDBJ databases">
        <title>New Insights into Marine Group III Euryarchaeota, from dark to light.</title>
        <authorList>
            <person name="Haro-Moreno J.M."/>
            <person name="Rodriguez-Valera F."/>
            <person name="Lopez-Garcia P."/>
            <person name="Moreira D."/>
            <person name="Martin-Cuadrado A.B."/>
        </authorList>
    </citation>
    <scope>NUCLEOTIDE SEQUENCE [LARGE SCALE GENOMIC DNA]</scope>
    <source>
        <strain evidence="2">CG-Bathy1</strain>
    </source>
</reference>
<name>A0A1J5T463_9ARCH</name>
<sequence length="336" mass="36857">MNIEGLLLELLRIPSPMGEENEKIAFLENYLSDYSPEIEKVSDSTANIWCRSEGKGPHIVFCAHMDTVPPAPGWNNPYSPLLDGDNIIALGSADMQAGLALSIELFKHYSDLGANLTLLLTCDEEGWCRGINHALNRLEGDLCFIPEPSSEAPVLKAPGRSLYEVTITARGGHATEPGTSALVEASNLILNLEKLEVDGSLAILSLHSDSLGLTHPQEAKLILDRHHYNESDNIKETLLSLSDSISISDYERPTPSPKPYSTPETDLVKKFLSYCTKEQETTTSVGDFNFVATKMPTVILGPEGGNWHAPGEWVSRSSIDRVSQIYVEFMNEILSS</sequence>
<dbReference type="GO" id="GO:0016787">
    <property type="term" value="F:hydrolase activity"/>
    <property type="evidence" value="ECO:0007669"/>
    <property type="project" value="InterPro"/>
</dbReference>
<dbReference type="PANTHER" id="PTHR43808">
    <property type="entry name" value="ACETYLORNITHINE DEACETYLASE"/>
    <property type="match status" value="1"/>
</dbReference>
<gene>
    <name evidence="2" type="ORF">BEU04_01780</name>
</gene>
<dbReference type="AlphaFoldDB" id="A0A1J5T463"/>
<proteinExistence type="predicted"/>
<organism evidence="2 3">
    <name type="scientific">Marine Group III euryarchaeote CG-Bathy1</name>
    <dbReference type="NCBI Taxonomy" id="1889001"/>
    <lineage>
        <taxon>Archaea</taxon>
        <taxon>Methanobacteriati</taxon>
        <taxon>Thermoplasmatota</taxon>
        <taxon>Thermoplasmata</taxon>
        <taxon>Candidatus Thermoprofundales</taxon>
    </lineage>
</organism>